<dbReference type="Gene3D" id="3.30.300.30">
    <property type="match status" value="1"/>
</dbReference>
<comment type="caution">
    <text evidence="4">The sequence shown here is derived from an EMBL/GenBank/DDBJ whole genome shotgun (WGS) entry which is preliminary data.</text>
</comment>
<dbReference type="PROSITE" id="PS00455">
    <property type="entry name" value="AMP_BINDING"/>
    <property type="match status" value="1"/>
</dbReference>
<reference evidence="4 5" key="1">
    <citation type="submission" date="2018-11" db="EMBL/GenBank/DDBJ databases">
        <title>Sequencing the genomes of 1000 actinobacteria strains.</title>
        <authorList>
            <person name="Klenk H.-P."/>
        </authorList>
    </citation>
    <scope>NUCLEOTIDE SEQUENCE [LARGE SCALE GENOMIC DNA]</scope>
    <source>
        <strain evidence="4 5">DSM 44348</strain>
    </source>
</reference>
<name>A0A3N2GVA3_9PSEU</name>
<organism evidence="4 5">
    <name type="scientific">Amycolatopsis thermoflava</name>
    <dbReference type="NCBI Taxonomy" id="84480"/>
    <lineage>
        <taxon>Bacteria</taxon>
        <taxon>Bacillati</taxon>
        <taxon>Actinomycetota</taxon>
        <taxon>Actinomycetes</taxon>
        <taxon>Pseudonocardiales</taxon>
        <taxon>Pseudonocardiaceae</taxon>
        <taxon>Amycolatopsis</taxon>
        <taxon>Amycolatopsis methanolica group</taxon>
    </lineage>
</organism>
<evidence type="ECO:0000259" key="3">
    <source>
        <dbReference type="Pfam" id="PF13193"/>
    </source>
</evidence>
<dbReference type="RefSeq" id="WP_123687142.1">
    <property type="nucleotide sequence ID" value="NZ_RKHY01000001.1"/>
</dbReference>
<feature type="domain" description="AMP-dependent synthetase/ligase" evidence="2">
    <location>
        <begin position="48"/>
        <end position="243"/>
    </location>
</feature>
<dbReference type="Pfam" id="PF13193">
    <property type="entry name" value="AMP-binding_C"/>
    <property type="match status" value="1"/>
</dbReference>
<proteinExistence type="inferred from homology"/>
<dbReference type="PANTHER" id="PTHR43201">
    <property type="entry name" value="ACYL-COA SYNTHETASE"/>
    <property type="match status" value="1"/>
</dbReference>
<keyword evidence="5" id="KW-1185">Reference proteome</keyword>
<evidence type="ECO:0000256" key="1">
    <source>
        <dbReference type="ARBA" id="ARBA00006432"/>
    </source>
</evidence>
<dbReference type="Proteomes" id="UP000274843">
    <property type="component" value="Unassembled WGS sequence"/>
</dbReference>
<evidence type="ECO:0000313" key="5">
    <source>
        <dbReference type="Proteomes" id="UP000274843"/>
    </source>
</evidence>
<sequence length="382" mass="39076">MREVWLRGPESVDELAGAVAAALDGGEAVLPLDGGDPKAAGLLAGMRPDEPVEPGTAVIIATSGSTGEPKGVLLSAEALQASAAATHARLGGPGRWLLATPANYIGGLQVLVRSMLAGQPFAVLPPGPFRAERFAEAARPVLAGDGPRYTAMVPTQLTRLLDAGGPGLDAAKAFDAIILGAAATTPALRARAAEAGVRIVPSYGMSETASGCVYDGVPLDGVDVRIAEDGRILIAGPVLTHGYRLRPDLTAEAFDGGWFRTGDRGQLRDGRLEVLGRLDDVINTGGVKVSAAAVERLITALPGVRETCVVGLPDAEWGQVVAAAVVPEGEAPDVDELRAAVRSAAGAAAVPKRVEFVTTLPLRGPGKIDRTAVAEQIFPPVG</sequence>
<dbReference type="InterPro" id="IPR042099">
    <property type="entry name" value="ANL_N_sf"/>
</dbReference>
<evidence type="ECO:0000259" key="2">
    <source>
        <dbReference type="Pfam" id="PF00501"/>
    </source>
</evidence>
<dbReference type="Pfam" id="PF00501">
    <property type="entry name" value="AMP-binding"/>
    <property type="match status" value="1"/>
</dbReference>
<dbReference type="AlphaFoldDB" id="A0A3N2GVA3"/>
<evidence type="ECO:0000313" key="4">
    <source>
        <dbReference type="EMBL" id="ROS40586.1"/>
    </source>
</evidence>
<dbReference type="InterPro" id="IPR025110">
    <property type="entry name" value="AMP-bd_C"/>
</dbReference>
<accession>A0A3N2GVA3</accession>
<feature type="domain" description="AMP-binding enzyme C-terminal" evidence="3">
    <location>
        <begin position="294"/>
        <end position="367"/>
    </location>
</feature>
<dbReference type="EMBL" id="RKHY01000001">
    <property type="protein sequence ID" value="ROS40586.1"/>
    <property type="molecule type" value="Genomic_DNA"/>
</dbReference>
<dbReference type="NCBIfam" id="NF005877">
    <property type="entry name" value="PRK07824.1"/>
    <property type="match status" value="1"/>
</dbReference>
<comment type="similarity">
    <text evidence="1">Belongs to the ATP-dependent AMP-binding enzyme family.</text>
</comment>
<dbReference type="InterPro" id="IPR000873">
    <property type="entry name" value="AMP-dep_synth/lig_dom"/>
</dbReference>
<dbReference type="GO" id="GO:0006631">
    <property type="term" value="P:fatty acid metabolic process"/>
    <property type="evidence" value="ECO:0007669"/>
    <property type="project" value="TreeGrafter"/>
</dbReference>
<keyword evidence="4" id="KW-0436">Ligase</keyword>
<dbReference type="InterPro" id="IPR020845">
    <property type="entry name" value="AMP-binding_CS"/>
</dbReference>
<dbReference type="Gene3D" id="3.40.50.12780">
    <property type="entry name" value="N-terminal domain of ligase-like"/>
    <property type="match status" value="1"/>
</dbReference>
<dbReference type="GeneID" id="301844309"/>
<dbReference type="InterPro" id="IPR045851">
    <property type="entry name" value="AMP-bd_C_sf"/>
</dbReference>
<gene>
    <name evidence="4" type="ORF">EDD35_2924</name>
</gene>
<protein>
    <submittedName>
        <fullName evidence="4">O-succinylbenzoic acid--CoA ligase</fullName>
    </submittedName>
</protein>
<dbReference type="PANTHER" id="PTHR43201:SF8">
    <property type="entry name" value="ACYL-COA SYNTHETASE FAMILY MEMBER 3"/>
    <property type="match status" value="1"/>
</dbReference>
<dbReference type="GO" id="GO:0031956">
    <property type="term" value="F:medium-chain fatty acid-CoA ligase activity"/>
    <property type="evidence" value="ECO:0007669"/>
    <property type="project" value="TreeGrafter"/>
</dbReference>
<dbReference type="SUPFAM" id="SSF56801">
    <property type="entry name" value="Acetyl-CoA synthetase-like"/>
    <property type="match status" value="1"/>
</dbReference>